<organism evidence="1 2">
    <name type="scientific">Phaeosphaeria nodorum (strain SN15 / ATCC MYA-4574 / FGSC 10173)</name>
    <name type="common">Glume blotch fungus</name>
    <name type="synonym">Parastagonospora nodorum</name>
    <dbReference type="NCBI Taxonomy" id="321614"/>
    <lineage>
        <taxon>Eukaryota</taxon>
        <taxon>Fungi</taxon>
        <taxon>Dikarya</taxon>
        <taxon>Ascomycota</taxon>
        <taxon>Pezizomycotina</taxon>
        <taxon>Dothideomycetes</taxon>
        <taxon>Pleosporomycetidae</taxon>
        <taxon>Pleosporales</taxon>
        <taxon>Pleosporineae</taxon>
        <taxon>Phaeosphaeriaceae</taxon>
        <taxon>Parastagonospora</taxon>
    </lineage>
</organism>
<dbReference type="Proteomes" id="UP000001055">
    <property type="component" value="Unassembled WGS sequence"/>
</dbReference>
<evidence type="ECO:0000313" key="2">
    <source>
        <dbReference type="Proteomes" id="UP000001055"/>
    </source>
</evidence>
<dbReference type="RefSeq" id="XP_001803281.1">
    <property type="nucleotide sequence ID" value="XM_001803229.1"/>
</dbReference>
<dbReference type="HOGENOM" id="CLU_2832004_0_0_1"/>
<dbReference type="GeneID" id="5980196"/>
<dbReference type="InParanoid" id="Q0U598"/>
<dbReference type="EMBL" id="CH445349">
    <property type="protein sequence ID" value="EAT79393.1"/>
    <property type="molecule type" value="Genomic_DNA"/>
</dbReference>
<sequence>MAGIDHLTLSFYSPNLLYTIPVACYPTANKTNESAIPHNHTCAIPTDPSVTLEHHFLVRADDFSRD</sequence>
<dbReference type="AlphaFoldDB" id="Q0U598"/>
<protein>
    <submittedName>
        <fullName evidence="1">Uncharacterized protein</fullName>
    </submittedName>
</protein>
<proteinExistence type="predicted"/>
<dbReference type="KEGG" id="pno:SNOG_13066"/>
<evidence type="ECO:0000313" key="1">
    <source>
        <dbReference type="EMBL" id="EAT79393.1"/>
    </source>
</evidence>
<gene>
    <name evidence="1" type="ORF">SNOG_13066</name>
</gene>
<accession>Q0U598</accession>
<name>Q0U598_PHANO</name>
<reference evidence="2" key="1">
    <citation type="journal article" date="2007" name="Plant Cell">
        <title>Dothideomycete-plant interactions illuminated by genome sequencing and EST analysis of the wheat pathogen Stagonospora nodorum.</title>
        <authorList>
            <person name="Hane J.K."/>
            <person name="Lowe R.G."/>
            <person name="Solomon P.S."/>
            <person name="Tan K.C."/>
            <person name="Schoch C.L."/>
            <person name="Spatafora J.W."/>
            <person name="Crous P.W."/>
            <person name="Kodira C."/>
            <person name="Birren B.W."/>
            <person name="Galagan J.E."/>
            <person name="Torriani S.F."/>
            <person name="McDonald B.A."/>
            <person name="Oliver R.P."/>
        </authorList>
    </citation>
    <scope>NUCLEOTIDE SEQUENCE [LARGE SCALE GENOMIC DNA]</scope>
    <source>
        <strain evidence="2">SN15 / ATCC MYA-4574 / FGSC 10173</strain>
    </source>
</reference>